<dbReference type="PROSITE" id="PS50041">
    <property type="entry name" value="C_TYPE_LECTIN_2"/>
    <property type="match status" value="1"/>
</dbReference>
<reference evidence="3" key="1">
    <citation type="submission" date="2022-11" db="UniProtKB">
        <authorList>
            <consortium name="WormBaseParasite"/>
        </authorList>
    </citation>
    <scope>IDENTIFICATION</scope>
</reference>
<evidence type="ECO:0000259" key="1">
    <source>
        <dbReference type="PROSITE" id="PS50041"/>
    </source>
</evidence>
<dbReference type="WBParaSite" id="PDA_v2.g22677.t1">
    <property type="protein sequence ID" value="PDA_v2.g22677.t1"/>
    <property type="gene ID" value="PDA_v2.g22677"/>
</dbReference>
<dbReference type="InterPro" id="IPR001304">
    <property type="entry name" value="C-type_lectin-like"/>
</dbReference>
<dbReference type="InterPro" id="IPR016187">
    <property type="entry name" value="CTDL_fold"/>
</dbReference>
<sequence>MKSTTTTVTKYPIYANCTHPFIYFEPTHSCYGNWNFTGPMDWTTGEAYCELYGAHLVSIHSYDKQRFLGAMVNIAHNGFWTGAFSNDGGKSWAWSDRTPWDYNPFYSGYPKLHASACGVVWTDGIADLGCNNKVQTICKKSL</sequence>
<feature type="domain" description="C-type lectin" evidence="1">
    <location>
        <begin position="30"/>
        <end position="139"/>
    </location>
</feature>
<protein>
    <submittedName>
        <fullName evidence="3">C-type lectin domain-containing protein</fullName>
    </submittedName>
</protein>
<dbReference type="InterPro" id="IPR016186">
    <property type="entry name" value="C-type_lectin-like/link_sf"/>
</dbReference>
<dbReference type="SUPFAM" id="SSF56436">
    <property type="entry name" value="C-type lectin-like"/>
    <property type="match status" value="1"/>
</dbReference>
<keyword evidence="2" id="KW-1185">Reference proteome</keyword>
<dbReference type="InterPro" id="IPR050111">
    <property type="entry name" value="C-type_lectin/snaclec_domain"/>
</dbReference>
<accession>A0A914PVA4</accession>
<dbReference type="CDD" id="cd00037">
    <property type="entry name" value="CLECT"/>
    <property type="match status" value="1"/>
</dbReference>
<proteinExistence type="predicted"/>
<dbReference type="Pfam" id="PF00059">
    <property type="entry name" value="Lectin_C"/>
    <property type="match status" value="1"/>
</dbReference>
<organism evidence="2 3">
    <name type="scientific">Panagrolaimus davidi</name>
    <dbReference type="NCBI Taxonomy" id="227884"/>
    <lineage>
        <taxon>Eukaryota</taxon>
        <taxon>Metazoa</taxon>
        <taxon>Ecdysozoa</taxon>
        <taxon>Nematoda</taxon>
        <taxon>Chromadorea</taxon>
        <taxon>Rhabditida</taxon>
        <taxon>Tylenchina</taxon>
        <taxon>Panagrolaimomorpha</taxon>
        <taxon>Panagrolaimoidea</taxon>
        <taxon>Panagrolaimidae</taxon>
        <taxon>Panagrolaimus</taxon>
    </lineage>
</organism>
<dbReference type="AlphaFoldDB" id="A0A914PVA4"/>
<dbReference type="PANTHER" id="PTHR22803">
    <property type="entry name" value="MANNOSE, PHOSPHOLIPASE, LECTIN RECEPTOR RELATED"/>
    <property type="match status" value="1"/>
</dbReference>
<dbReference type="Proteomes" id="UP000887578">
    <property type="component" value="Unplaced"/>
</dbReference>
<dbReference type="Gene3D" id="3.10.100.10">
    <property type="entry name" value="Mannose-Binding Protein A, subunit A"/>
    <property type="match status" value="1"/>
</dbReference>
<evidence type="ECO:0000313" key="2">
    <source>
        <dbReference type="Proteomes" id="UP000887578"/>
    </source>
</evidence>
<name>A0A914PVA4_9BILA</name>
<dbReference type="SMART" id="SM00034">
    <property type="entry name" value="CLECT"/>
    <property type="match status" value="1"/>
</dbReference>
<evidence type="ECO:0000313" key="3">
    <source>
        <dbReference type="WBParaSite" id="PDA_v2.g22677.t1"/>
    </source>
</evidence>